<dbReference type="Pfam" id="PF01569">
    <property type="entry name" value="PAP2"/>
    <property type="match status" value="1"/>
</dbReference>
<organism evidence="3 4">
    <name type="scientific">Lysobacter enzymogenes</name>
    <dbReference type="NCBI Taxonomy" id="69"/>
    <lineage>
        <taxon>Bacteria</taxon>
        <taxon>Pseudomonadati</taxon>
        <taxon>Pseudomonadota</taxon>
        <taxon>Gammaproteobacteria</taxon>
        <taxon>Lysobacterales</taxon>
        <taxon>Lysobacteraceae</taxon>
        <taxon>Lysobacter</taxon>
    </lineage>
</organism>
<dbReference type="SUPFAM" id="SSF48317">
    <property type="entry name" value="Acid phosphatase/Vanadium-dependent haloperoxidase"/>
    <property type="match status" value="1"/>
</dbReference>
<dbReference type="EMBL" id="RCTY01000014">
    <property type="protein sequence ID" value="ROU08272.1"/>
    <property type="molecule type" value="Genomic_DNA"/>
</dbReference>
<dbReference type="CDD" id="cd03396">
    <property type="entry name" value="PAP2_like_6"/>
    <property type="match status" value="1"/>
</dbReference>
<dbReference type="AlphaFoldDB" id="A0A3N2RLC1"/>
<reference evidence="3 4" key="1">
    <citation type="submission" date="2018-10" db="EMBL/GenBank/DDBJ databases">
        <title>The genome of Lysobacter enzymogenes OH11.</title>
        <authorList>
            <person name="Liu F."/>
            <person name="Zhao Y."/>
            <person name="Qian G."/>
            <person name="Chen Y."/>
            <person name="Xu H."/>
        </authorList>
    </citation>
    <scope>NUCLEOTIDE SEQUENCE [LARGE SCALE GENOMIC DNA]</scope>
    <source>
        <strain evidence="3 4">OH11</strain>
    </source>
</reference>
<feature type="transmembrane region" description="Helical" evidence="1">
    <location>
        <begin position="244"/>
        <end position="261"/>
    </location>
</feature>
<keyword evidence="1" id="KW-1133">Transmembrane helix</keyword>
<evidence type="ECO:0000313" key="4">
    <source>
        <dbReference type="Proteomes" id="UP000275910"/>
    </source>
</evidence>
<dbReference type="InterPro" id="IPR000326">
    <property type="entry name" value="PAP2/HPO"/>
</dbReference>
<evidence type="ECO:0000313" key="3">
    <source>
        <dbReference type="EMBL" id="ROU08272.1"/>
    </source>
</evidence>
<sequence length="287" mass="31184">MPGTFPSTFSSPLPPMIRSASRPLVPAVPVAAVLPGISAGTSPRRFLLLHALWPLLTLAALSALTMGLGGDFWLADRFYALEGGRWALQNAYLTEHVIHRFGRDASTAAWLGAFAFWLYARSRPALAAWRRPLAYLLLATLISVALASGLKSLTNMDCPWDLTRYGGEVPFFGLFDRRPPGLDRGVCFPAGHASGGYAWIALYFFFLQARPRLRWAGLAAGLAVGLLFGFSQQLRGAHFLSHDVWTLAICWFVALALYLAMARREAPLAADAREAPAARSALEGAGR</sequence>
<evidence type="ECO:0000259" key="2">
    <source>
        <dbReference type="Pfam" id="PF01569"/>
    </source>
</evidence>
<gene>
    <name evidence="3" type="ORF">D9T17_05000</name>
</gene>
<comment type="caution">
    <text evidence="3">The sequence shown here is derived from an EMBL/GenBank/DDBJ whole genome shotgun (WGS) entry which is preliminary data.</text>
</comment>
<feature type="domain" description="Phosphatidic acid phosphatase type 2/haloperoxidase" evidence="2">
    <location>
        <begin position="133"/>
        <end position="264"/>
    </location>
</feature>
<feature type="transmembrane region" description="Helical" evidence="1">
    <location>
        <begin position="132"/>
        <end position="150"/>
    </location>
</feature>
<accession>A0A3N2RLC1</accession>
<dbReference type="Gene3D" id="1.20.144.10">
    <property type="entry name" value="Phosphatidic acid phosphatase type 2/haloperoxidase"/>
    <property type="match status" value="1"/>
</dbReference>
<keyword evidence="1" id="KW-0812">Transmembrane</keyword>
<name>A0A3N2RLC1_LYSEN</name>
<feature type="transmembrane region" description="Helical" evidence="1">
    <location>
        <begin position="20"/>
        <end position="39"/>
    </location>
</feature>
<feature type="transmembrane region" description="Helical" evidence="1">
    <location>
        <begin position="101"/>
        <end position="120"/>
    </location>
</feature>
<dbReference type="Proteomes" id="UP000275910">
    <property type="component" value="Unassembled WGS sequence"/>
</dbReference>
<evidence type="ECO:0000256" key="1">
    <source>
        <dbReference type="SAM" id="Phobius"/>
    </source>
</evidence>
<feature type="transmembrane region" description="Helical" evidence="1">
    <location>
        <begin position="213"/>
        <end position="232"/>
    </location>
</feature>
<proteinExistence type="predicted"/>
<dbReference type="InterPro" id="IPR036938">
    <property type="entry name" value="PAP2/HPO_sf"/>
</dbReference>
<feature type="transmembrane region" description="Helical" evidence="1">
    <location>
        <begin position="46"/>
        <end position="68"/>
    </location>
</feature>
<feature type="transmembrane region" description="Helical" evidence="1">
    <location>
        <begin position="188"/>
        <end position="206"/>
    </location>
</feature>
<protein>
    <submittedName>
        <fullName evidence="3">Phosphatase PAP2 family protein</fullName>
    </submittedName>
</protein>
<keyword evidence="1" id="KW-0472">Membrane</keyword>